<evidence type="ECO:0000313" key="3">
    <source>
        <dbReference type="Proteomes" id="UP000005435"/>
    </source>
</evidence>
<dbReference type="HOGENOM" id="CLU_004498_8_2_9"/>
<sequence length="590" mass="67684">MNLYENLQGTPQQPDNPTDTQRYILAKFALYQKGRPEDFEYIKKLTSPPADISTIVSYGELRGVKIGIIGAGLAGLASAFELRKTGADITIFEAEENRIGGRVYTYYFDKSKQLYGELGAMRIPVIHETTWHYINLFKIPTRPFIQNNENAFIYLKGIRVRNDAQGRNVMKYIYPKYSLSEWERRTPWQQLVYYGLESPLLPATPEERSELLQVKPYYNNFNTYWDFQSNRKIMESLGLSEGAINLISNLSPLAGQNLYNSYIDIAQANYPANLSFLYEISGGTSVLPYTIYNSLLNPNPKEDYPGIPLHKLGKVIVKNGNWVSGIYRDKENGRVVLAYRNKKTSKLIFEVFDFVVCAIPFSTLRTIDINPLFSGPKMQAIKEVNYIPSQKTLMLCTWRFWEAGGPEEQIIGGGSYTDLPITTLWYPSDHYRSCVEQTKCEQRSFPYSKLNLLPKDQKFLAGKPGVMIASYNYGLDTIRLANLSPELRNEEIKREVEEVHGLPRGYLDRIAIDFKTMNWNENLWTRGALPFYTPEQKRLFSFVMTLPEYDNRVFMAGDQISPVHRWMQGALQSGMIAANQLAMAAKSYRQ</sequence>
<keyword evidence="3" id="KW-1185">Reference proteome</keyword>
<dbReference type="InterPro" id="IPR002937">
    <property type="entry name" value="Amino_oxidase"/>
</dbReference>
<dbReference type="Proteomes" id="UP000005435">
    <property type="component" value="Chromosome"/>
</dbReference>
<dbReference type="Gene3D" id="1.10.10.1620">
    <property type="match status" value="1"/>
</dbReference>
<reference evidence="3" key="1">
    <citation type="submission" date="2011-12" db="EMBL/GenBank/DDBJ databases">
        <title>Complete sequence of Clostridium clariflavum DSM 19732.</title>
        <authorList>
            <consortium name="US DOE Joint Genome Institute"/>
            <person name="Lucas S."/>
            <person name="Han J."/>
            <person name="Lapidus A."/>
            <person name="Cheng J.-F."/>
            <person name="Goodwin L."/>
            <person name="Pitluck S."/>
            <person name="Peters L."/>
            <person name="Teshima H."/>
            <person name="Detter J.C."/>
            <person name="Han C."/>
            <person name="Tapia R."/>
            <person name="Land M."/>
            <person name="Hauser L."/>
            <person name="Kyrpides N."/>
            <person name="Ivanova N."/>
            <person name="Pagani I."/>
            <person name="Kitzmiller T."/>
            <person name="Lynd L."/>
            <person name="Izquierdo J."/>
            <person name="Woyke T."/>
        </authorList>
    </citation>
    <scope>NUCLEOTIDE SEQUENCE [LARGE SCALE GENOMIC DNA]</scope>
    <source>
        <strain evidence="3">DSM 19732 / NBRC 101661 / EBR45</strain>
    </source>
</reference>
<dbReference type="PANTHER" id="PTHR10742">
    <property type="entry name" value="FLAVIN MONOAMINE OXIDASE"/>
    <property type="match status" value="1"/>
</dbReference>
<dbReference type="Gene3D" id="3.90.660.10">
    <property type="match status" value="1"/>
</dbReference>
<evidence type="ECO:0000313" key="2">
    <source>
        <dbReference type="EMBL" id="AEV67583.1"/>
    </source>
</evidence>
<protein>
    <submittedName>
        <fullName evidence="2">Monoamine oxidase</fullName>
    </submittedName>
</protein>
<dbReference type="AlphaFoldDB" id="G8LWF7"/>
<dbReference type="KEGG" id="ccl:Clocl_0905"/>
<dbReference type="InterPro" id="IPR036188">
    <property type="entry name" value="FAD/NAD-bd_sf"/>
</dbReference>
<dbReference type="EMBL" id="CP003065">
    <property type="protein sequence ID" value="AEV67583.1"/>
    <property type="molecule type" value="Genomic_DNA"/>
</dbReference>
<gene>
    <name evidence="2" type="ordered locus">Clocl_0905</name>
</gene>
<reference evidence="2 3" key="2">
    <citation type="journal article" date="2012" name="Stand. Genomic Sci.">
        <title>Complete Genome Sequence of Clostridium clariflavum DSM 19732.</title>
        <authorList>
            <person name="Izquierdo J.A."/>
            <person name="Goodwin L."/>
            <person name="Davenport K.W."/>
            <person name="Teshima H."/>
            <person name="Bruce D."/>
            <person name="Detter C."/>
            <person name="Tapia R."/>
            <person name="Han S."/>
            <person name="Land M."/>
            <person name="Hauser L."/>
            <person name="Jeffries C.D."/>
            <person name="Han J."/>
            <person name="Pitluck S."/>
            <person name="Nolan M."/>
            <person name="Chen A."/>
            <person name="Huntemann M."/>
            <person name="Mavromatis K."/>
            <person name="Mikhailova N."/>
            <person name="Liolios K."/>
            <person name="Woyke T."/>
            <person name="Lynd L.R."/>
        </authorList>
    </citation>
    <scope>NUCLEOTIDE SEQUENCE [LARGE SCALE GENOMIC DNA]</scope>
    <source>
        <strain evidence="3">DSM 19732 / NBRC 101661 / EBR45</strain>
    </source>
</reference>
<dbReference type="Pfam" id="PF01593">
    <property type="entry name" value="Amino_oxidase"/>
    <property type="match status" value="1"/>
</dbReference>
<dbReference type="eggNOG" id="COG1231">
    <property type="taxonomic scope" value="Bacteria"/>
</dbReference>
<name>G8LWF7_ACECE</name>
<dbReference type="Gene3D" id="3.50.50.60">
    <property type="entry name" value="FAD/NAD(P)-binding domain"/>
    <property type="match status" value="1"/>
</dbReference>
<dbReference type="SUPFAM" id="SSF51905">
    <property type="entry name" value="FAD/NAD(P)-binding domain"/>
    <property type="match status" value="1"/>
</dbReference>
<dbReference type="PANTHER" id="PTHR10742:SF410">
    <property type="entry name" value="LYSINE-SPECIFIC HISTONE DEMETHYLASE 2"/>
    <property type="match status" value="1"/>
</dbReference>
<dbReference type="GO" id="GO:0016491">
    <property type="term" value="F:oxidoreductase activity"/>
    <property type="evidence" value="ECO:0007669"/>
    <property type="project" value="InterPro"/>
</dbReference>
<dbReference type="OrthoDB" id="25353at2"/>
<organism evidence="2 3">
    <name type="scientific">Acetivibrio clariflavus (strain DSM 19732 / NBRC 101661 / EBR45)</name>
    <name type="common">Clostridium clariflavum</name>
    <dbReference type="NCBI Taxonomy" id="720554"/>
    <lineage>
        <taxon>Bacteria</taxon>
        <taxon>Bacillati</taxon>
        <taxon>Bacillota</taxon>
        <taxon>Clostridia</taxon>
        <taxon>Eubacteriales</taxon>
        <taxon>Oscillospiraceae</taxon>
        <taxon>Acetivibrio</taxon>
    </lineage>
</organism>
<evidence type="ECO:0000259" key="1">
    <source>
        <dbReference type="Pfam" id="PF01593"/>
    </source>
</evidence>
<dbReference type="SUPFAM" id="SSF54373">
    <property type="entry name" value="FAD-linked reductases, C-terminal domain"/>
    <property type="match status" value="1"/>
</dbReference>
<dbReference type="RefSeq" id="WP_014254203.1">
    <property type="nucleotide sequence ID" value="NC_016627.1"/>
</dbReference>
<dbReference type="Gene3D" id="1.10.405.10">
    <property type="entry name" value="Guanine Nucleotide Dissociation Inhibitor, domain 1"/>
    <property type="match status" value="1"/>
</dbReference>
<dbReference type="InterPro" id="IPR050281">
    <property type="entry name" value="Flavin_monoamine_oxidase"/>
</dbReference>
<accession>G8LWF7</accession>
<feature type="domain" description="Amine oxidase" evidence="1">
    <location>
        <begin position="73"/>
        <end position="581"/>
    </location>
</feature>
<dbReference type="STRING" id="720554.Clocl_0905"/>
<proteinExistence type="predicted"/>